<dbReference type="InterPro" id="IPR000160">
    <property type="entry name" value="GGDEF_dom"/>
</dbReference>
<feature type="domain" description="EAL" evidence="3">
    <location>
        <begin position="544"/>
        <end position="786"/>
    </location>
</feature>
<feature type="transmembrane region" description="Helical" evidence="2">
    <location>
        <begin position="321"/>
        <end position="339"/>
    </location>
</feature>
<dbReference type="PROSITE" id="PS50883">
    <property type="entry name" value="EAL"/>
    <property type="match status" value="1"/>
</dbReference>
<evidence type="ECO:0000259" key="3">
    <source>
        <dbReference type="PROSITE" id="PS50883"/>
    </source>
</evidence>
<keyword evidence="2" id="KW-0812">Transmembrane</keyword>
<dbReference type="Gene3D" id="3.30.450.20">
    <property type="entry name" value="PAS domain"/>
    <property type="match status" value="1"/>
</dbReference>
<evidence type="ECO:0000313" key="6">
    <source>
        <dbReference type="Proteomes" id="UP000272781"/>
    </source>
</evidence>
<proteinExistence type="predicted"/>
<keyword evidence="1" id="KW-0175">Coiled coil</keyword>
<dbReference type="InterPro" id="IPR035919">
    <property type="entry name" value="EAL_sf"/>
</dbReference>
<dbReference type="InterPro" id="IPR001633">
    <property type="entry name" value="EAL_dom"/>
</dbReference>
<dbReference type="SUPFAM" id="SSF141868">
    <property type="entry name" value="EAL domain-like"/>
    <property type="match status" value="1"/>
</dbReference>
<dbReference type="Pfam" id="PF00563">
    <property type="entry name" value="EAL"/>
    <property type="match status" value="1"/>
</dbReference>
<feature type="domain" description="GGDEF" evidence="4">
    <location>
        <begin position="416"/>
        <end position="533"/>
    </location>
</feature>
<feature type="transmembrane region" description="Helical" evidence="2">
    <location>
        <begin position="16"/>
        <end position="38"/>
    </location>
</feature>
<feature type="coiled-coil region" evidence="1">
    <location>
        <begin position="39"/>
        <end position="97"/>
    </location>
</feature>
<dbReference type="SMART" id="SM00267">
    <property type="entry name" value="GGDEF"/>
    <property type="match status" value="1"/>
</dbReference>
<gene>
    <name evidence="5" type="ORF">EDC58_1088</name>
</gene>
<evidence type="ECO:0000259" key="4">
    <source>
        <dbReference type="PROSITE" id="PS50887"/>
    </source>
</evidence>
<dbReference type="SUPFAM" id="SSF55073">
    <property type="entry name" value="Nucleotide cyclase"/>
    <property type="match status" value="1"/>
</dbReference>
<keyword evidence="2" id="KW-0472">Membrane</keyword>
<dbReference type="AlphaFoldDB" id="A0AAJ4RD84"/>
<feature type="coiled-coil region" evidence="1">
    <location>
        <begin position="344"/>
        <end position="389"/>
    </location>
</feature>
<dbReference type="EMBL" id="RJVK01000002">
    <property type="protein sequence ID" value="ROR40103.1"/>
    <property type="molecule type" value="Genomic_DNA"/>
</dbReference>
<protein>
    <submittedName>
        <fullName evidence="5">Diguanylate cyclase (GGDEF)-like protein</fullName>
    </submittedName>
</protein>
<dbReference type="InterPro" id="IPR043128">
    <property type="entry name" value="Rev_trsase/Diguanyl_cyclase"/>
</dbReference>
<dbReference type="Pfam" id="PF00990">
    <property type="entry name" value="GGDEF"/>
    <property type="match status" value="1"/>
</dbReference>
<dbReference type="GO" id="GO:0071111">
    <property type="term" value="F:cyclic-guanylate-specific phosphodiesterase activity"/>
    <property type="evidence" value="ECO:0007669"/>
    <property type="project" value="InterPro"/>
</dbReference>
<sequence length="786" mass="92572">MAKTEKLKNRILKLNYLSIIGVVVVFSILSFASVYYVLNMSLQRDIEFTKQEYINAKKATIKNQVDNLINYINYISKTETQKKLERLKQDVEFLSDVLKNIPLEKLPMFFNRYIFEHSFYKVIVRENNKVIFHHGNLPEELFDYKPIGKIDIFIKNKKYYIFAKEVKINNRHYTIILGLAQQDIDKMVQKKVINLVHTMQFVFNNGYISIIKIENFNGGRKFAKFVAYPKNPDWEGLYLNDDKKDAKGIEYRKEYLKLITKKGEGYFVYWFKRNGKLYKKISYVKLYKPYNWAIFGGIYIDEVNNLINLKKQRIKNELREILKIYLIISTLFVVVVFLITKYENKLLKRVIEDYEKEISRKNKELEEVNKKLDLLNKNLKQEVERKTQELLKSYVTDKLTNLPNRERFLYDIKRNPNKCIGLLNIDSFKEINDFYGMEIGDKVLMKVGEFISKYTPVYKLSADEYGILGDDCNVVHDIVEKVIRNIEKNNIKIDGHEIEISLSAGIGESIEKADMALKYAKNKKMGKIVIFDENLEIVKNYKEYMEWKNIIKQALRDDKIIPYVQPIVDAKTKETKKYEVLLRLEHNGKIYPPFFLEHAKRAGLYVDLQKVMIKKSFEVFSKIDSNFSINLSVMELSNVSFKKYLLDMIDEYKVSEKLTIELLEDEKLMDEELLGFLIFLREMVGVEIAIDDFGSGNSNISYLIRKMPVTILKLDGSLIKDMMKNENNKKLIQVIVSMAKIFELKTIAEFVENAEIAECLEKYGVDCLQGYYFSKPFDINNLKEKE</sequence>
<dbReference type="Proteomes" id="UP000272781">
    <property type="component" value="Unassembled WGS sequence"/>
</dbReference>
<organism evidence="5 6">
    <name type="scientific">Caminibacter pacificus</name>
    <dbReference type="NCBI Taxonomy" id="1424653"/>
    <lineage>
        <taxon>Bacteria</taxon>
        <taxon>Pseudomonadati</taxon>
        <taxon>Campylobacterota</taxon>
        <taxon>Epsilonproteobacteria</taxon>
        <taxon>Nautiliales</taxon>
        <taxon>Nautiliaceae</taxon>
        <taxon>Caminibacter</taxon>
    </lineage>
</organism>
<reference evidence="5 6" key="1">
    <citation type="submission" date="2018-11" db="EMBL/GenBank/DDBJ databases">
        <title>Genomic Encyclopedia of Type Strains, Phase IV (KMG-IV): sequencing the most valuable type-strain genomes for metagenomic binning, comparative biology and taxonomic classification.</title>
        <authorList>
            <person name="Goeker M."/>
        </authorList>
    </citation>
    <scope>NUCLEOTIDE SEQUENCE [LARGE SCALE GENOMIC DNA]</scope>
    <source>
        <strain evidence="5 6">DSM 27783</strain>
    </source>
</reference>
<name>A0AAJ4RD84_9BACT</name>
<dbReference type="RefSeq" id="WP_123352487.1">
    <property type="nucleotide sequence ID" value="NZ_RJVK01000002.1"/>
</dbReference>
<dbReference type="Gene3D" id="3.20.20.450">
    <property type="entry name" value="EAL domain"/>
    <property type="match status" value="1"/>
</dbReference>
<dbReference type="InterPro" id="IPR004010">
    <property type="entry name" value="Double_Cache_2"/>
</dbReference>
<dbReference type="InterPro" id="IPR050706">
    <property type="entry name" value="Cyclic-di-GMP_PDE-like"/>
</dbReference>
<evidence type="ECO:0000313" key="5">
    <source>
        <dbReference type="EMBL" id="ROR40103.1"/>
    </source>
</evidence>
<dbReference type="PROSITE" id="PS50887">
    <property type="entry name" value="GGDEF"/>
    <property type="match status" value="1"/>
</dbReference>
<dbReference type="Pfam" id="PF08269">
    <property type="entry name" value="dCache_2"/>
    <property type="match status" value="2"/>
</dbReference>
<dbReference type="PANTHER" id="PTHR33121:SF79">
    <property type="entry name" value="CYCLIC DI-GMP PHOSPHODIESTERASE PDED-RELATED"/>
    <property type="match status" value="1"/>
</dbReference>
<dbReference type="CDD" id="cd01948">
    <property type="entry name" value="EAL"/>
    <property type="match status" value="1"/>
</dbReference>
<dbReference type="CDD" id="cd01949">
    <property type="entry name" value="GGDEF"/>
    <property type="match status" value="1"/>
</dbReference>
<accession>A0AAJ4RD84</accession>
<dbReference type="PANTHER" id="PTHR33121">
    <property type="entry name" value="CYCLIC DI-GMP PHOSPHODIESTERASE PDEF"/>
    <property type="match status" value="1"/>
</dbReference>
<comment type="caution">
    <text evidence="5">The sequence shown here is derived from an EMBL/GenBank/DDBJ whole genome shotgun (WGS) entry which is preliminary data.</text>
</comment>
<keyword evidence="2" id="KW-1133">Transmembrane helix</keyword>
<dbReference type="InterPro" id="IPR029787">
    <property type="entry name" value="Nucleotide_cyclase"/>
</dbReference>
<evidence type="ECO:0000256" key="2">
    <source>
        <dbReference type="SAM" id="Phobius"/>
    </source>
</evidence>
<dbReference type="SMART" id="SM00052">
    <property type="entry name" value="EAL"/>
    <property type="match status" value="1"/>
</dbReference>
<dbReference type="NCBIfam" id="TIGR00254">
    <property type="entry name" value="GGDEF"/>
    <property type="match status" value="1"/>
</dbReference>
<dbReference type="Gene3D" id="3.30.70.270">
    <property type="match status" value="1"/>
</dbReference>
<evidence type="ECO:0000256" key="1">
    <source>
        <dbReference type="SAM" id="Coils"/>
    </source>
</evidence>